<accession>A0A1H7A2N9</accession>
<protein>
    <submittedName>
        <fullName evidence="1">Uncharacterized protein</fullName>
    </submittedName>
</protein>
<dbReference type="AlphaFoldDB" id="A0A1H7A2N9"/>
<dbReference type="Proteomes" id="UP000199662">
    <property type="component" value="Unassembled WGS sequence"/>
</dbReference>
<keyword evidence="2" id="KW-1185">Reference proteome</keyword>
<reference evidence="1 2" key="1">
    <citation type="submission" date="2016-10" db="EMBL/GenBank/DDBJ databases">
        <authorList>
            <person name="de Groot N.N."/>
        </authorList>
    </citation>
    <scope>NUCLEOTIDE SEQUENCE [LARGE SCALE GENOMIC DNA]</scope>
    <source>
        <strain evidence="1 2">DSM 2179</strain>
    </source>
</reference>
<sequence>MKNKPCKKTFCKSNFAHYPRMKRYGEKCMNPNTCTMLEIAQQANVINILDRPIKEGYQYVGKLTEKELEYCIHAEKRVGGLAKLQAEKRHRTC</sequence>
<evidence type="ECO:0000313" key="1">
    <source>
        <dbReference type="EMBL" id="SEJ59913.1"/>
    </source>
</evidence>
<proteinExistence type="predicted"/>
<gene>
    <name evidence="1" type="ORF">SAMN05660742_11195</name>
</gene>
<organism evidence="1 2">
    <name type="scientific">Propionispira arboris</name>
    <dbReference type="NCBI Taxonomy" id="84035"/>
    <lineage>
        <taxon>Bacteria</taxon>
        <taxon>Bacillati</taxon>
        <taxon>Bacillota</taxon>
        <taxon>Negativicutes</taxon>
        <taxon>Selenomonadales</taxon>
        <taxon>Selenomonadaceae</taxon>
        <taxon>Propionispira</taxon>
    </lineage>
</organism>
<dbReference type="STRING" id="84035.SAMN05660742_11195"/>
<evidence type="ECO:0000313" key="2">
    <source>
        <dbReference type="Proteomes" id="UP000199662"/>
    </source>
</evidence>
<name>A0A1H7A2N9_9FIRM</name>
<dbReference type="EMBL" id="FNZK01000011">
    <property type="protein sequence ID" value="SEJ59913.1"/>
    <property type="molecule type" value="Genomic_DNA"/>
</dbReference>